<dbReference type="SUPFAM" id="SSF55781">
    <property type="entry name" value="GAF domain-like"/>
    <property type="match status" value="1"/>
</dbReference>
<dbReference type="InterPro" id="IPR036388">
    <property type="entry name" value="WH-like_DNA-bd_sf"/>
</dbReference>
<proteinExistence type="predicted"/>
<keyword evidence="1" id="KW-0805">Transcription regulation</keyword>
<dbReference type="Pfam" id="PF01614">
    <property type="entry name" value="IclR_C"/>
    <property type="match status" value="1"/>
</dbReference>
<dbReference type="PROSITE" id="PS51078">
    <property type="entry name" value="ICLR_ED"/>
    <property type="match status" value="1"/>
</dbReference>
<feature type="domain" description="IclR-ED" evidence="5">
    <location>
        <begin position="86"/>
        <end position="269"/>
    </location>
</feature>
<feature type="domain" description="HTH iclR-type" evidence="4">
    <location>
        <begin position="23"/>
        <end position="85"/>
    </location>
</feature>
<evidence type="ECO:0000313" key="6">
    <source>
        <dbReference type="EMBL" id="GAA4333989.1"/>
    </source>
</evidence>
<dbReference type="SMART" id="SM00346">
    <property type="entry name" value="HTH_ICLR"/>
    <property type="match status" value="1"/>
</dbReference>
<dbReference type="Gene3D" id="1.10.10.10">
    <property type="entry name" value="Winged helix-like DNA-binding domain superfamily/Winged helix DNA-binding domain"/>
    <property type="match status" value="1"/>
</dbReference>
<gene>
    <name evidence="6" type="ORF">GCM10023165_09480</name>
</gene>
<organism evidence="6 7">
    <name type="scientific">Variovorax defluvii</name>
    <dbReference type="NCBI Taxonomy" id="913761"/>
    <lineage>
        <taxon>Bacteria</taxon>
        <taxon>Pseudomonadati</taxon>
        <taxon>Pseudomonadota</taxon>
        <taxon>Betaproteobacteria</taxon>
        <taxon>Burkholderiales</taxon>
        <taxon>Comamonadaceae</taxon>
        <taxon>Variovorax</taxon>
    </lineage>
</organism>
<dbReference type="PANTHER" id="PTHR30136:SF33">
    <property type="entry name" value="TRANSCRIPTIONAL REGULATORY PROTEIN"/>
    <property type="match status" value="1"/>
</dbReference>
<dbReference type="InterPro" id="IPR050707">
    <property type="entry name" value="HTH_MetabolicPath_Reg"/>
</dbReference>
<sequence length="271" mass="29866">MKKTPDEPDTDALDEGREDRHFVTALARGLDVLRCFKSGEERLGNQELAERCKLPKSTVTRLTYTLTRLGYLHHVEESGRYRLGMATLMLGGTTLGRLDVKEVSRPLMQQLAIDTGTQISLGLRDEMSMLYIEICRGHSIVTLRLDIGARIPMATTAMGRAYLAAAPENVRQALEERIRALDPAAWPRIEKGIRQACADYAESGCVGSFGEWQKEIHGIAVPFMPGGGLPLMVINAAGPAQSVSKETLLDQVRPKLIATVREIEQALGARR</sequence>
<dbReference type="Pfam" id="PF09339">
    <property type="entry name" value="HTH_IclR"/>
    <property type="match status" value="1"/>
</dbReference>
<protein>
    <submittedName>
        <fullName evidence="6">IclR family transcriptional regulator</fullName>
    </submittedName>
</protein>
<name>A0ABP8H3S6_9BURK</name>
<evidence type="ECO:0000259" key="4">
    <source>
        <dbReference type="PROSITE" id="PS51077"/>
    </source>
</evidence>
<keyword evidence="7" id="KW-1185">Reference proteome</keyword>
<evidence type="ECO:0000256" key="3">
    <source>
        <dbReference type="ARBA" id="ARBA00023163"/>
    </source>
</evidence>
<dbReference type="InterPro" id="IPR005471">
    <property type="entry name" value="Tscrpt_reg_IclR_N"/>
</dbReference>
<dbReference type="Proteomes" id="UP001500975">
    <property type="component" value="Unassembled WGS sequence"/>
</dbReference>
<accession>A0ABP8H3S6</accession>
<dbReference type="Gene3D" id="3.30.450.40">
    <property type="match status" value="1"/>
</dbReference>
<reference evidence="7" key="1">
    <citation type="journal article" date="2019" name="Int. J. Syst. Evol. Microbiol.">
        <title>The Global Catalogue of Microorganisms (GCM) 10K type strain sequencing project: providing services to taxonomists for standard genome sequencing and annotation.</title>
        <authorList>
            <consortium name="The Broad Institute Genomics Platform"/>
            <consortium name="The Broad Institute Genome Sequencing Center for Infectious Disease"/>
            <person name="Wu L."/>
            <person name="Ma J."/>
        </authorList>
    </citation>
    <scope>NUCLEOTIDE SEQUENCE [LARGE SCALE GENOMIC DNA]</scope>
    <source>
        <strain evidence="7">JCM 17804</strain>
    </source>
</reference>
<dbReference type="InterPro" id="IPR036390">
    <property type="entry name" value="WH_DNA-bd_sf"/>
</dbReference>
<dbReference type="PANTHER" id="PTHR30136">
    <property type="entry name" value="HELIX-TURN-HELIX TRANSCRIPTIONAL REGULATOR, ICLR FAMILY"/>
    <property type="match status" value="1"/>
</dbReference>
<dbReference type="RefSeq" id="WP_345536229.1">
    <property type="nucleotide sequence ID" value="NZ_BAABGJ010000008.1"/>
</dbReference>
<evidence type="ECO:0000313" key="7">
    <source>
        <dbReference type="Proteomes" id="UP001500975"/>
    </source>
</evidence>
<dbReference type="InterPro" id="IPR014757">
    <property type="entry name" value="Tscrpt_reg_IclR_C"/>
</dbReference>
<dbReference type="PROSITE" id="PS51077">
    <property type="entry name" value="HTH_ICLR"/>
    <property type="match status" value="1"/>
</dbReference>
<keyword evidence="2" id="KW-0238">DNA-binding</keyword>
<evidence type="ECO:0000256" key="2">
    <source>
        <dbReference type="ARBA" id="ARBA00023125"/>
    </source>
</evidence>
<dbReference type="InterPro" id="IPR029016">
    <property type="entry name" value="GAF-like_dom_sf"/>
</dbReference>
<evidence type="ECO:0000256" key="1">
    <source>
        <dbReference type="ARBA" id="ARBA00023015"/>
    </source>
</evidence>
<dbReference type="EMBL" id="BAABGJ010000008">
    <property type="protein sequence ID" value="GAA4333989.1"/>
    <property type="molecule type" value="Genomic_DNA"/>
</dbReference>
<keyword evidence="3" id="KW-0804">Transcription</keyword>
<evidence type="ECO:0000259" key="5">
    <source>
        <dbReference type="PROSITE" id="PS51078"/>
    </source>
</evidence>
<dbReference type="SUPFAM" id="SSF46785">
    <property type="entry name" value="Winged helix' DNA-binding domain"/>
    <property type="match status" value="1"/>
</dbReference>
<comment type="caution">
    <text evidence="6">The sequence shown here is derived from an EMBL/GenBank/DDBJ whole genome shotgun (WGS) entry which is preliminary data.</text>
</comment>